<evidence type="ECO:0000256" key="2">
    <source>
        <dbReference type="ARBA" id="ARBA00023125"/>
    </source>
</evidence>
<dbReference type="Proteomes" id="UP000001122">
    <property type="component" value="Plasmid pETEC_73"/>
</dbReference>
<dbReference type="AlphaFoldDB" id="A7ZGX4"/>
<dbReference type="InterPro" id="IPR009057">
    <property type="entry name" value="Homeodomain-like_sf"/>
</dbReference>
<gene>
    <name evidence="5" type="ordered locus">EcE24377A_D0027</name>
</gene>
<dbReference type="PROSITE" id="PS01124">
    <property type="entry name" value="HTH_ARAC_FAMILY_2"/>
    <property type="match status" value="1"/>
</dbReference>
<organism evidence="5 6">
    <name type="scientific">Escherichia coli O139:H28 (strain E24377A / ETEC)</name>
    <dbReference type="NCBI Taxonomy" id="331111"/>
    <lineage>
        <taxon>Bacteria</taxon>
        <taxon>Pseudomonadati</taxon>
        <taxon>Pseudomonadota</taxon>
        <taxon>Gammaproteobacteria</taxon>
        <taxon>Enterobacterales</taxon>
        <taxon>Enterobacteriaceae</taxon>
        <taxon>Escherichia</taxon>
    </lineage>
</organism>
<evidence type="ECO:0000256" key="3">
    <source>
        <dbReference type="ARBA" id="ARBA00023163"/>
    </source>
</evidence>
<dbReference type="InterPro" id="IPR011256">
    <property type="entry name" value="Reg_factor_effector_dom_sf"/>
</dbReference>
<dbReference type="PANTHER" id="PTHR47504">
    <property type="entry name" value="RIGHT ORIGIN-BINDING PROTEIN"/>
    <property type="match status" value="1"/>
</dbReference>
<proteinExistence type="predicted"/>
<evidence type="ECO:0000313" key="5">
    <source>
        <dbReference type="EMBL" id="ABV16334.1"/>
    </source>
</evidence>
<accession>A7ZGX4</accession>
<dbReference type="KEGG" id="ecw:EcE24377A_D0027"/>
<name>A7ZGX4_ECO24</name>
<feature type="domain" description="HTH araC/xylS-type" evidence="4">
    <location>
        <begin position="8"/>
        <end position="107"/>
    </location>
</feature>
<protein>
    <submittedName>
        <fullName evidence="5">Transcriptional regulator, AraC family</fullName>
    </submittedName>
</protein>
<evidence type="ECO:0000259" key="4">
    <source>
        <dbReference type="PROSITE" id="PS01124"/>
    </source>
</evidence>
<dbReference type="GO" id="GO:0003700">
    <property type="term" value="F:DNA-binding transcription factor activity"/>
    <property type="evidence" value="ECO:0007669"/>
    <property type="project" value="InterPro"/>
</dbReference>
<dbReference type="Pfam" id="PF12833">
    <property type="entry name" value="HTH_18"/>
    <property type="match status" value="1"/>
</dbReference>
<dbReference type="InterPro" id="IPR018060">
    <property type="entry name" value="HTH_AraC"/>
</dbReference>
<dbReference type="Gene3D" id="3.20.80.10">
    <property type="entry name" value="Regulatory factor, effector binding domain"/>
    <property type="match status" value="1"/>
</dbReference>
<dbReference type="SMART" id="SM00342">
    <property type="entry name" value="HTH_ARAC"/>
    <property type="match status" value="1"/>
</dbReference>
<dbReference type="RefSeq" id="WP_000588732.1">
    <property type="nucleotide sequence ID" value="NC_009788.1"/>
</dbReference>
<keyword evidence="3" id="KW-0804">Transcription</keyword>
<evidence type="ECO:0000313" key="6">
    <source>
        <dbReference type="Proteomes" id="UP000001122"/>
    </source>
</evidence>
<keyword evidence="1" id="KW-0805">Transcription regulation</keyword>
<dbReference type="HOGENOM" id="CLU_000445_81_1_6"/>
<reference evidence="6" key="1">
    <citation type="journal article" date="2008" name="J. Bacteriol.">
        <title>The pangenome structure of Escherichia coli: comparative genomic analysis of E. coli commensal and pathogenic isolates.</title>
        <authorList>
            <person name="Rasko D.A."/>
            <person name="Rosovitz M.J."/>
            <person name="Myers G.S."/>
            <person name="Mongodin E.F."/>
            <person name="Fricke W.F."/>
            <person name="Gajer P."/>
            <person name="Crabtree J."/>
            <person name="Sebaihia M."/>
            <person name="Thomson N.R."/>
            <person name="Chaudhuri R."/>
            <person name="Henderson I.R."/>
            <person name="Sperandio V."/>
            <person name="Ravel J."/>
        </authorList>
    </citation>
    <scope>NUCLEOTIDE SEQUENCE [LARGE SCALE GENOMIC DNA]</scope>
    <source>
        <strain evidence="6">E24377A / ETEC</strain>
    </source>
</reference>
<dbReference type="InterPro" id="IPR050959">
    <property type="entry name" value="MarA-like"/>
</dbReference>
<dbReference type="SUPFAM" id="SSF55136">
    <property type="entry name" value="Probable bacterial effector-binding domain"/>
    <property type="match status" value="1"/>
</dbReference>
<keyword evidence="2" id="KW-0238">DNA-binding</keyword>
<keyword evidence="5" id="KW-0614">Plasmid</keyword>
<keyword evidence="6" id="KW-1185">Reference proteome</keyword>
<dbReference type="SUPFAM" id="SSF46689">
    <property type="entry name" value="Homeodomain-like"/>
    <property type="match status" value="1"/>
</dbReference>
<dbReference type="PANTHER" id="PTHR47504:SF3">
    <property type="entry name" value="HTH-TYPE TRANSCRIPTIONAL REGULATOR YKGA-RELATED"/>
    <property type="match status" value="1"/>
</dbReference>
<evidence type="ECO:0000256" key="1">
    <source>
        <dbReference type="ARBA" id="ARBA00023015"/>
    </source>
</evidence>
<dbReference type="Gene3D" id="1.10.10.60">
    <property type="entry name" value="Homeodomain-like"/>
    <property type="match status" value="2"/>
</dbReference>
<geneLocation type="plasmid" evidence="5 6">
    <name>pETEC_73</name>
</geneLocation>
<sequence length="286" mass="33748">MIKEATINSILKYIDENIEVFPININVLVKYSGYSRRYLQLLFKEIIGLSIGKYIQRRRVTRAAIYLRLTNLPIAIISEKLCYDSQQTFSREFKKNSGYSPLQFRRDEAWLFKNQIGHRDIETPFPIPELCYLPRKMFAGTIIKYKEKIPYTSTSSKIKRGVVQSLFSQRENTLFISNKITQGNSNKNEFVINSIIWKKKDLDAEYLMEGGVYALFRYAGNPDGYSTYINSIYLNVLPFYGLQKRNTLDLEIISIDVHGYRYFEYYLPIEDKDLDFRPERKELDYP</sequence>
<dbReference type="EMBL" id="CP000797">
    <property type="protein sequence ID" value="ABV16334.1"/>
    <property type="molecule type" value="Genomic_DNA"/>
</dbReference>
<dbReference type="GO" id="GO:0043565">
    <property type="term" value="F:sequence-specific DNA binding"/>
    <property type="evidence" value="ECO:0007669"/>
    <property type="project" value="InterPro"/>
</dbReference>